<reference evidence="1 2" key="1">
    <citation type="journal article" date="2019" name="J. Ind. Microbiol. Biotechnol.">
        <title>Paenibacillus amylolyticus 27C64 has a diverse set of carbohydrate-active enzymes and complete pectin deconstruction system.</title>
        <authorList>
            <person name="Keggi C."/>
            <person name="Doran-Peterson J."/>
        </authorList>
    </citation>
    <scope>NUCLEOTIDE SEQUENCE [LARGE SCALE GENOMIC DNA]</scope>
    <source>
        <strain evidence="1 2">27C64</strain>
    </source>
</reference>
<dbReference type="AlphaFoldDB" id="A0A5M9WUM8"/>
<evidence type="ECO:0000313" key="2">
    <source>
        <dbReference type="Proteomes" id="UP000323664"/>
    </source>
</evidence>
<dbReference type="Gene3D" id="3.30.470.20">
    <property type="entry name" value="ATP-grasp fold, B domain"/>
    <property type="match status" value="1"/>
</dbReference>
<name>A0A5M9WUM8_PAEAM</name>
<protein>
    <submittedName>
        <fullName evidence="1">ATP-grasp domain-containing protein</fullName>
    </submittedName>
</protein>
<dbReference type="Gene3D" id="3.40.50.20">
    <property type="match status" value="1"/>
</dbReference>
<organism evidence="1 2">
    <name type="scientific">Paenibacillus amylolyticus</name>
    <dbReference type="NCBI Taxonomy" id="1451"/>
    <lineage>
        <taxon>Bacteria</taxon>
        <taxon>Bacillati</taxon>
        <taxon>Bacillota</taxon>
        <taxon>Bacilli</taxon>
        <taxon>Bacillales</taxon>
        <taxon>Paenibacillaceae</taxon>
        <taxon>Paenibacillus</taxon>
    </lineage>
</organism>
<comment type="caution">
    <text evidence="1">The sequence shown here is derived from an EMBL/GenBank/DDBJ whole genome shotgun (WGS) entry which is preliminary data.</text>
</comment>
<evidence type="ECO:0000313" key="1">
    <source>
        <dbReference type="EMBL" id="KAA8785340.1"/>
    </source>
</evidence>
<proteinExistence type="predicted"/>
<dbReference type="EMBL" id="RIAS01000008">
    <property type="protein sequence ID" value="KAA8785340.1"/>
    <property type="molecule type" value="Genomic_DNA"/>
</dbReference>
<accession>A0A5M9WUM8</accession>
<dbReference type="Proteomes" id="UP000323664">
    <property type="component" value="Unassembled WGS sequence"/>
</dbReference>
<sequence>MLQGQAGQTYRVLLTGGRAPVTLDLARMLHRSGHLVFIAESMERHLCRTSSAVEQCVLVPSPRHHTQEYLSALEHWVKIWQIDVLIPMCEEVFYVAAGAERLRQHCRVLVSSLEQLHVLHHKYDFNMLAKSMGLSVPDTHLIQTPQEWLEKQHVLKGDWVWKPVYSRFAAKVRMPRLEGSNIVINKDENKNVNRRTEELHRPQISAPEKLNSLHHDPPGEDTLSLASPWVAQQYIHGRGLCTYSVVHEGHIVAHAAYDSRYRTGNVGASVFFEQVQHEGTRAWVEHFVWAAGFSGQIGFDFIEDVTGQVYAIECNPRATSGIHLFHPGNGLVRALLEPEVMLGEGIEVTPQSGDDKAMLALPMLGSGIRQIQSSRGSLRAWRTAWQGARDVVYVRQDRRPFFEQFAVVLAAWRLACSQQITLTEALTHDIEWNGEQR</sequence>
<dbReference type="SUPFAM" id="SSF56059">
    <property type="entry name" value="Glutathione synthetase ATP-binding domain-like"/>
    <property type="match status" value="1"/>
</dbReference>
<dbReference type="OrthoDB" id="40611at2"/>
<gene>
    <name evidence="1" type="ORF">EC604_15960</name>
</gene>